<dbReference type="EC" id="3.1.26.4" evidence="3"/>
<dbReference type="STRING" id="1408157.A0A1J7I779"/>
<dbReference type="GO" id="GO:0003676">
    <property type="term" value="F:nucleic acid binding"/>
    <property type="evidence" value="ECO:0007669"/>
    <property type="project" value="InterPro"/>
</dbReference>
<dbReference type="Gene3D" id="3.30.420.10">
    <property type="entry name" value="Ribonuclease H-like superfamily/Ribonuclease H"/>
    <property type="match status" value="1"/>
</dbReference>
<dbReference type="GO" id="GO:0046872">
    <property type="term" value="F:metal ion binding"/>
    <property type="evidence" value="ECO:0007669"/>
    <property type="project" value="UniProtKB-KW"/>
</dbReference>
<dbReference type="AlphaFoldDB" id="A0A1J7I779"/>
<dbReference type="Proteomes" id="UP000182658">
    <property type="component" value="Unassembled WGS sequence"/>
</dbReference>
<keyword evidence="10" id="KW-1185">Reference proteome</keyword>
<dbReference type="InterPro" id="IPR050092">
    <property type="entry name" value="RNase_H"/>
</dbReference>
<comment type="similarity">
    <text evidence="2">Belongs to the RNase H family.</text>
</comment>
<dbReference type="InParanoid" id="A0A1J7I779"/>
<dbReference type="SUPFAM" id="SSF53098">
    <property type="entry name" value="Ribonuclease H-like"/>
    <property type="match status" value="1"/>
</dbReference>
<dbReference type="InterPro" id="IPR002156">
    <property type="entry name" value="RNaseH_domain"/>
</dbReference>
<evidence type="ECO:0000313" key="9">
    <source>
        <dbReference type="EMBL" id="OIW23227.1"/>
    </source>
</evidence>
<evidence type="ECO:0000313" key="10">
    <source>
        <dbReference type="Proteomes" id="UP000182658"/>
    </source>
</evidence>
<sequence>MSNVRVQIPVASMRRLRSAHRPKHKVACAAIKKSWETLEREEAALYAHPGDFMMPADVLNTGVGRFWGIAGTRDYMRARFAAADALLRIDTAAAVEKALGHFTAMLQLNRSDNLGVRDIIPCLLLRLGREQKCYDFLKWWGLVDNDYAWHDVTTPYLDIRNADAFEPVDILRSGDFMLSLSQLVALTLLKLRMYLDLAAFETDFPFERIDPDAELLRPVGKLVRAKLRTLNQADLSRMVQALKGQYRRLCSIVHDANPHFWRLLVDETLKTPAPPASYEKGSIEEAHLALYQCKSAWEESEDAIIMIDADTAAFASVYEGPAAVVAATDGLPRGLGTAEDLPKRRGTGQVFPSIFTPPPTSHPAETFPPTPVGRCQTDRFVYRNDHQKVLVYTDGACANNGQPNPRAGWAVVYGPPNRGGGSNYYIVSGRLEDKGPFGDDSMATSNRAELRAVIAALRLCDWRGEGFDSIVIATDSSYVVDGATGWAKGWMRNGWKTRTGSDVKNRDLWELLLGEVESWMEHGLRVELWKVPREVNGDADGAAKEASNKGYPSTEFRDIVITSSQGTTAATQQSPRVLALCLEHEALFVDVFGKLVSQITSKAKMERAATLEAAFAMLSQEPPPTVILVADGALTRQRKVLITSGIFGNRETGAAISLLPIVIF</sequence>
<evidence type="ECO:0000256" key="3">
    <source>
        <dbReference type="ARBA" id="ARBA00012180"/>
    </source>
</evidence>
<dbReference type="OrthoDB" id="245563at2759"/>
<dbReference type="Pfam" id="PF00075">
    <property type="entry name" value="RNase_H"/>
    <property type="match status" value="1"/>
</dbReference>
<comment type="catalytic activity">
    <reaction evidence="1">
        <text>Endonucleolytic cleavage to 5'-phosphomonoester.</text>
        <dbReference type="EC" id="3.1.26.4"/>
    </reaction>
</comment>
<dbReference type="GO" id="GO:0004523">
    <property type="term" value="F:RNA-DNA hybrid ribonuclease activity"/>
    <property type="evidence" value="ECO:0007669"/>
    <property type="project" value="UniProtKB-EC"/>
</dbReference>
<dbReference type="GO" id="GO:0043137">
    <property type="term" value="P:DNA replication, removal of RNA primer"/>
    <property type="evidence" value="ECO:0007669"/>
    <property type="project" value="TreeGrafter"/>
</dbReference>
<dbReference type="CDD" id="cd13934">
    <property type="entry name" value="RNase_H_Dikarya_like"/>
    <property type="match status" value="1"/>
</dbReference>
<organism evidence="9 10">
    <name type="scientific">Coniochaeta ligniaria NRRL 30616</name>
    <dbReference type="NCBI Taxonomy" id="1408157"/>
    <lineage>
        <taxon>Eukaryota</taxon>
        <taxon>Fungi</taxon>
        <taxon>Dikarya</taxon>
        <taxon>Ascomycota</taxon>
        <taxon>Pezizomycotina</taxon>
        <taxon>Sordariomycetes</taxon>
        <taxon>Sordariomycetidae</taxon>
        <taxon>Coniochaetales</taxon>
        <taxon>Coniochaetaceae</taxon>
        <taxon>Coniochaeta</taxon>
    </lineage>
</organism>
<feature type="domain" description="RNase H type-1" evidence="8">
    <location>
        <begin position="385"/>
        <end position="548"/>
    </location>
</feature>
<dbReference type="InterPro" id="IPR012337">
    <property type="entry name" value="RNaseH-like_sf"/>
</dbReference>
<accession>A0A1J7I779</accession>
<proteinExistence type="inferred from homology"/>
<evidence type="ECO:0000256" key="5">
    <source>
        <dbReference type="ARBA" id="ARBA00022723"/>
    </source>
</evidence>
<keyword evidence="6" id="KW-0255">Endonuclease</keyword>
<dbReference type="EMBL" id="KV875107">
    <property type="protein sequence ID" value="OIW23227.1"/>
    <property type="molecule type" value="Genomic_DNA"/>
</dbReference>
<evidence type="ECO:0000256" key="1">
    <source>
        <dbReference type="ARBA" id="ARBA00000077"/>
    </source>
</evidence>
<protein>
    <recommendedName>
        <fullName evidence="3">ribonuclease H</fullName>
        <ecNumber evidence="3">3.1.26.4</ecNumber>
    </recommendedName>
</protein>
<evidence type="ECO:0000256" key="2">
    <source>
        <dbReference type="ARBA" id="ARBA00005300"/>
    </source>
</evidence>
<keyword evidence="7" id="KW-0378">Hydrolase</keyword>
<dbReference type="InterPro" id="IPR036397">
    <property type="entry name" value="RNaseH_sf"/>
</dbReference>
<gene>
    <name evidence="9" type="ORF">CONLIGDRAFT_693786</name>
</gene>
<name>A0A1J7I779_9PEZI</name>
<keyword evidence="5" id="KW-0479">Metal-binding</keyword>
<dbReference type="PANTHER" id="PTHR10642:SF26">
    <property type="entry name" value="RIBONUCLEASE H1"/>
    <property type="match status" value="1"/>
</dbReference>
<evidence type="ECO:0000256" key="7">
    <source>
        <dbReference type="ARBA" id="ARBA00022801"/>
    </source>
</evidence>
<keyword evidence="4" id="KW-0540">Nuclease</keyword>
<evidence type="ECO:0000256" key="6">
    <source>
        <dbReference type="ARBA" id="ARBA00022759"/>
    </source>
</evidence>
<evidence type="ECO:0000259" key="8">
    <source>
        <dbReference type="PROSITE" id="PS50879"/>
    </source>
</evidence>
<dbReference type="PANTHER" id="PTHR10642">
    <property type="entry name" value="RIBONUCLEASE H1"/>
    <property type="match status" value="1"/>
</dbReference>
<reference evidence="9 10" key="1">
    <citation type="submission" date="2016-10" db="EMBL/GenBank/DDBJ databases">
        <title>Draft genome sequence of Coniochaeta ligniaria NRRL30616, a lignocellulolytic fungus for bioabatement of inhibitors in plant biomass hydrolysates.</title>
        <authorList>
            <consortium name="DOE Joint Genome Institute"/>
            <person name="Jimenez D.J."/>
            <person name="Hector R.E."/>
            <person name="Riley R."/>
            <person name="Sun H."/>
            <person name="Grigoriev I.V."/>
            <person name="Van Elsas J.D."/>
            <person name="Nichols N.N."/>
        </authorList>
    </citation>
    <scope>NUCLEOTIDE SEQUENCE [LARGE SCALE GENOMIC DNA]</scope>
    <source>
        <strain evidence="9 10">NRRL 30616</strain>
    </source>
</reference>
<dbReference type="PROSITE" id="PS50879">
    <property type="entry name" value="RNASE_H_1"/>
    <property type="match status" value="1"/>
</dbReference>
<evidence type="ECO:0000256" key="4">
    <source>
        <dbReference type="ARBA" id="ARBA00022722"/>
    </source>
</evidence>